<evidence type="ECO:0000313" key="1">
    <source>
        <dbReference type="EMBL" id="QGT50720.1"/>
    </source>
</evidence>
<sequence length="192" mass="21550">MAEEAEKTLKIRFRFPGGEEFEAQGTLEFIERQRNYFLDLIGKKQNPQPKSTPTAIIAPPPHQEQNLIKASTSPVQEAFPARRLWEKLLKEEGDLVLLRRKMRLEPQEAALLLLAGARVLLNQPTCKALSLSQMLQNSGFTNAGRLDRLLQKEANNGYLESAGSKRGRTYQLTNAGFARAFVLAEKLAGEML</sequence>
<dbReference type="EMBL" id="MN577571">
    <property type="protein sequence ID" value="QGT50720.1"/>
    <property type="molecule type" value="Genomic_DNA"/>
</dbReference>
<accession>A0A650ELX1</accession>
<reference evidence="1" key="1">
    <citation type="journal article" date="2020" name="J. ISSAAS">
        <title>Lactobacilli and other gastrointestinal microbiota of Peromyscus leucopus, reservoir host for agents of Lyme disease and other zoonoses in North America.</title>
        <authorList>
            <person name="Milovic A."/>
            <person name="Bassam K."/>
            <person name="Shao H."/>
            <person name="Chatzistamou I."/>
            <person name="Tufts D.M."/>
            <person name="Diuk-Wasser M."/>
            <person name="Barbour A.G."/>
        </authorList>
    </citation>
    <scope>NUCLEOTIDE SEQUENCE</scope>
    <source>
        <strain evidence="1">LL30</strain>
    </source>
</reference>
<name>A0A650ELX1_9BACT</name>
<proteinExistence type="predicted"/>
<protein>
    <submittedName>
        <fullName evidence="1">Uncharacterized protein</fullName>
    </submittedName>
</protein>
<organism evidence="1">
    <name type="scientific">uncultured Elusimicrobia bacterium</name>
    <dbReference type="NCBI Taxonomy" id="699876"/>
    <lineage>
        <taxon>Bacteria</taxon>
        <taxon>Pseudomonadati</taxon>
        <taxon>Elusimicrobiota</taxon>
        <taxon>Elusimicrobia</taxon>
        <taxon>environmental samples</taxon>
    </lineage>
</organism>
<dbReference type="AlphaFoldDB" id="A0A650ELX1"/>
<gene>
    <name evidence="1" type="ORF">Elusimicrob1349_1900</name>
</gene>